<reference evidence="1 2" key="1">
    <citation type="submission" date="2016-10" db="EMBL/GenBank/DDBJ databases">
        <authorList>
            <person name="de Groot N.N."/>
        </authorList>
    </citation>
    <scope>NUCLEOTIDE SEQUENCE [LARGE SCALE GENOMIC DNA]</scope>
    <source>
        <strain evidence="1 2">DSM 16195</strain>
    </source>
</reference>
<evidence type="ECO:0000313" key="1">
    <source>
        <dbReference type="EMBL" id="SDE45159.1"/>
    </source>
</evidence>
<protein>
    <submittedName>
        <fullName evidence="1">Uncharacterized protein</fullName>
    </submittedName>
</protein>
<dbReference type="AlphaFoldDB" id="A0A1G7D0V6"/>
<keyword evidence="2" id="KW-1185">Reference proteome</keyword>
<dbReference type="Proteomes" id="UP000199321">
    <property type="component" value="Unassembled WGS sequence"/>
</dbReference>
<organism evidence="1 2">
    <name type="scientific">Ulvibacter litoralis</name>
    <dbReference type="NCBI Taxonomy" id="227084"/>
    <lineage>
        <taxon>Bacteria</taxon>
        <taxon>Pseudomonadati</taxon>
        <taxon>Bacteroidota</taxon>
        <taxon>Flavobacteriia</taxon>
        <taxon>Flavobacteriales</taxon>
        <taxon>Flavobacteriaceae</taxon>
        <taxon>Ulvibacter</taxon>
    </lineage>
</organism>
<proteinExistence type="predicted"/>
<name>A0A1G7D0V6_9FLAO</name>
<gene>
    <name evidence="1" type="ORF">SAMN05421855_101690</name>
</gene>
<sequence>MHHNAQLIMKFLPLLIILSTLLLVSCENTSEDNVSNQDVKTTSSLFGSKKTVFTSLSENAKMYMMQWGAFEDFEKEAKNLNGSTIESLKEKSERLVLQVDSLSKRIPDTLKTEAITSRVMVVKTRASILKQELFMGQVDSARLQTQIAEMNTATNNLIIQINEKFQKDNIDFQRKDDEKKELEKQKQFLDSVYQSELKDNLSN</sequence>
<dbReference type="STRING" id="227084.SAMN05421855_101690"/>
<accession>A0A1G7D0V6</accession>
<evidence type="ECO:0000313" key="2">
    <source>
        <dbReference type="Proteomes" id="UP000199321"/>
    </source>
</evidence>
<dbReference type="EMBL" id="FNBA01000001">
    <property type="protein sequence ID" value="SDE45159.1"/>
    <property type="molecule type" value="Genomic_DNA"/>
</dbReference>